<dbReference type="Proteomes" id="UP001303473">
    <property type="component" value="Unassembled WGS sequence"/>
</dbReference>
<comment type="caution">
    <text evidence="9">The sequence shown here is derived from an EMBL/GenBank/DDBJ whole genome shotgun (WGS) entry which is preliminary data.</text>
</comment>
<keyword evidence="6" id="KW-0520">NAD</keyword>
<dbReference type="InterPro" id="IPR013149">
    <property type="entry name" value="ADH-like_C"/>
</dbReference>
<dbReference type="Pfam" id="PF08240">
    <property type="entry name" value="ADH_N"/>
    <property type="match status" value="1"/>
</dbReference>
<dbReference type="Pfam" id="PF00107">
    <property type="entry name" value="ADH_zinc_N"/>
    <property type="match status" value="1"/>
</dbReference>
<evidence type="ECO:0000256" key="4">
    <source>
        <dbReference type="ARBA" id="ARBA00022833"/>
    </source>
</evidence>
<sequence length="412" mass="44264">MEFGLPSTMKAQYLESFNTPYVFRRDVPLPILSSDHPHDVLVKVDAASYCHTDAVLSSGAMSPNPPVFPHVGSHEFAGTVVSLPEDPSHHGLKVGDRVGVPGRSFHPCGSCFECSSSPKPNSTSDQNPKKPSNEHNSNTDEQHPNHPDPYTDPPGYSVYCPYSSNLGISAPGGFQEYVVVDSRQVTPIPDGLSSVDTAVLMCAGLTIYAALKRCDLRQGQRVGIIGCGGGLGHLGLQFAYHMGLKVVGVDNAEKPLQLAQTIADSGRAETQIVDARAQQAADIRKHLGGEEDDDLKREMGDMGLDAVIILPESQRAFDYGVSLLRNHGLCVVVSFPEAGFHVSARDVVFRDISVVGSLVGSNRTLREMVGFAARHGVRASVKTFPLSKLNELVGVYHRGEGGKLVIDMTLPD</sequence>
<dbReference type="Gene3D" id="3.40.50.720">
    <property type="entry name" value="NAD(P)-binding Rossmann-like Domain"/>
    <property type="match status" value="1"/>
</dbReference>
<feature type="region of interest" description="Disordered" evidence="7">
    <location>
        <begin position="116"/>
        <end position="154"/>
    </location>
</feature>
<organism evidence="9 10">
    <name type="scientific">Diplogelasinospora grovesii</name>
    <dbReference type="NCBI Taxonomy" id="303347"/>
    <lineage>
        <taxon>Eukaryota</taxon>
        <taxon>Fungi</taxon>
        <taxon>Dikarya</taxon>
        <taxon>Ascomycota</taxon>
        <taxon>Pezizomycotina</taxon>
        <taxon>Sordariomycetes</taxon>
        <taxon>Sordariomycetidae</taxon>
        <taxon>Sordariales</taxon>
        <taxon>Diplogelasinosporaceae</taxon>
        <taxon>Diplogelasinospora</taxon>
    </lineage>
</organism>
<accession>A0AAN6N194</accession>
<evidence type="ECO:0000256" key="5">
    <source>
        <dbReference type="ARBA" id="ARBA00023002"/>
    </source>
</evidence>
<evidence type="ECO:0000256" key="3">
    <source>
        <dbReference type="ARBA" id="ARBA00022723"/>
    </source>
</evidence>
<evidence type="ECO:0000259" key="8">
    <source>
        <dbReference type="SMART" id="SM00829"/>
    </source>
</evidence>
<dbReference type="SMART" id="SM00829">
    <property type="entry name" value="PKS_ER"/>
    <property type="match status" value="1"/>
</dbReference>
<name>A0AAN6N194_9PEZI</name>
<dbReference type="GO" id="GO:0004022">
    <property type="term" value="F:alcohol dehydrogenase (NAD+) activity"/>
    <property type="evidence" value="ECO:0007669"/>
    <property type="project" value="TreeGrafter"/>
</dbReference>
<comment type="similarity">
    <text evidence="2">Belongs to the zinc-containing alcohol dehydrogenase family.</text>
</comment>
<dbReference type="AlphaFoldDB" id="A0AAN6N194"/>
<feature type="compositionally biased region" description="Basic and acidic residues" evidence="7">
    <location>
        <begin position="127"/>
        <end position="146"/>
    </location>
</feature>
<dbReference type="SUPFAM" id="SSF51735">
    <property type="entry name" value="NAD(P)-binding Rossmann-fold domains"/>
    <property type="match status" value="1"/>
</dbReference>
<dbReference type="GO" id="GO:0005737">
    <property type="term" value="C:cytoplasm"/>
    <property type="evidence" value="ECO:0007669"/>
    <property type="project" value="TreeGrafter"/>
</dbReference>
<evidence type="ECO:0000256" key="6">
    <source>
        <dbReference type="ARBA" id="ARBA00023027"/>
    </source>
</evidence>
<dbReference type="SUPFAM" id="SSF50129">
    <property type="entry name" value="GroES-like"/>
    <property type="match status" value="1"/>
</dbReference>
<keyword evidence="10" id="KW-1185">Reference proteome</keyword>
<dbReference type="CDD" id="cd08297">
    <property type="entry name" value="CAD3"/>
    <property type="match status" value="1"/>
</dbReference>
<dbReference type="PANTHER" id="PTHR42940">
    <property type="entry name" value="ALCOHOL DEHYDROGENASE 1-RELATED"/>
    <property type="match status" value="1"/>
</dbReference>
<dbReference type="InterPro" id="IPR013154">
    <property type="entry name" value="ADH-like_N"/>
</dbReference>
<dbReference type="InterPro" id="IPR036291">
    <property type="entry name" value="NAD(P)-bd_dom_sf"/>
</dbReference>
<dbReference type="GO" id="GO:0046872">
    <property type="term" value="F:metal ion binding"/>
    <property type="evidence" value="ECO:0007669"/>
    <property type="project" value="UniProtKB-KW"/>
</dbReference>
<reference evidence="10" key="1">
    <citation type="journal article" date="2023" name="Mol. Phylogenet. Evol.">
        <title>Genome-scale phylogeny and comparative genomics of the fungal order Sordariales.</title>
        <authorList>
            <person name="Hensen N."/>
            <person name="Bonometti L."/>
            <person name="Westerberg I."/>
            <person name="Brannstrom I.O."/>
            <person name="Guillou S."/>
            <person name="Cros-Aarteil S."/>
            <person name="Calhoun S."/>
            <person name="Haridas S."/>
            <person name="Kuo A."/>
            <person name="Mondo S."/>
            <person name="Pangilinan J."/>
            <person name="Riley R."/>
            <person name="LaButti K."/>
            <person name="Andreopoulos B."/>
            <person name="Lipzen A."/>
            <person name="Chen C."/>
            <person name="Yan M."/>
            <person name="Daum C."/>
            <person name="Ng V."/>
            <person name="Clum A."/>
            <person name="Steindorff A."/>
            <person name="Ohm R.A."/>
            <person name="Martin F."/>
            <person name="Silar P."/>
            <person name="Natvig D.O."/>
            <person name="Lalanne C."/>
            <person name="Gautier V."/>
            <person name="Ament-Velasquez S.L."/>
            <person name="Kruys A."/>
            <person name="Hutchinson M.I."/>
            <person name="Powell A.J."/>
            <person name="Barry K."/>
            <person name="Miller A.N."/>
            <person name="Grigoriev I.V."/>
            <person name="Debuchy R."/>
            <person name="Gladieux P."/>
            <person name="Hiltunen Thoren M."/>
            <person name="Johannesson H."/>
        </authorList>
    </citation>
    <scope>NUCLEOTIDE SEQUENCE [LARGE SCALE GENOMIC DNA]</scope>
    <source>
        <strain evidence="10">CBS 340.73</strain>
    </source>
</reference>
<dbReference type="InterPro" id="IPR011032">
    <property type="entry name" value="GroES-like_sf"/>
</dbReference>
<protein>
    <submittedName>
        <fullName evidence="9">Alcohol dehydrogenase protein</fullName>
    </submittedName>
</protein>
<feature type="compositionally biased region" description="Polar residues" evidence="7">
    <location>
        <begin position="116"/>
        <end position="126"/>
    </location>
</feature>
<dbReference type="Gene3D" id="3.90.180.10">
    <property type="entry name" value="Medium-chain alcohol dehydrogenases, catalytic domain"/>
    <property type="match status" value="2"/>
</dbReference>
<dbReference type="InterPro" id="IPR020843">
    <property type="entry name" value="ER"/>
</dbReference>
<keyword evidence="3" id="KW-0479">Metal-binding</keyword>
<dbReference type="PANTHER" id="PTHR42940:SF8">
    <property type="entry name" value="VACUOLAR PROTEIN SORTING-ASSOCIATED PROTEIN 11"/>
    <property type="match status" value="1"/>
</dbReference>
<evidence type="ECO:0000313" key="9">
    <source>
        <dbReference type="EMBL" id="KAK3936746.1"/>
    </source>
</evidence>
<evidence type="ECO:0000256" key="7">
    <source>
        <dbReference type="SAM" id="MobiDB-lite"/>
    </source>
</evidence>
<keyword evidence="4" id="KW-0862">Zinc</keyword>
<evidence type="ECO:0000256" key="2">
    <source>
        <dbReference type="ARBA" id="ARBA00008072"/>
    </source>
</evidence>
<dbReference type="FunFam" id="3.40.50.720:FF:000039">
    <property type="entry name" value="Alcohol dehydrogenase AdhP"/>
    <property type="match status" value="1"/>
</dbReference>
<evidence type="ECO:0000313" key="10">
    <source>
        <dbReference type="Proteomes" id="UP001303473"/>
    </source>
</evidence>
<comment type="cofactor">
    <cofactor evidence="1">
        <name>Zn(2+)</name>
        <dbReference type="ChEBI" id="CHEBI:29105"/>
    </cofactor>
</comment>
<feature type="domain" description="Enoyl reductase (ER)" evidence="8">
    <location>
        <begin position="15"/>
        <end position="406"/>
    </location>
</feature>
<proteinExistence type="inferred from homology"/>
<keyword evidence="5" id="KW-0560">Oxidoreductase</keyword>
<evidence type="ECO:0000256" key="1">
    <source>
        <dbReference type="ARBA" id="ARBA00001947"/>
    </source>
</evidence>
<dbReference type="EMBL" id="MU853873">
    <property type="protein sequence ID" value="KAK3936746.1"/>
    <property type="molecule type" value="Genomic_DNA"/>
</dbReference>
<gene>
    <name evidence="9" type="ORF">QBC46DRAFT_320906</name>
</gene>